<keyword evidence="2" id="KW-0813">Transport</keyword>
<feature type="domain" description="ABC transmembrane type-1" evidence="11">
    <location>
        <begin position="19"/>
        <end position="299"/>
    </location>
</feature>
<dbReference type="EMBL" id="DVOS01000060">
    <property type="protein sequence ID" value="HIV23751.1"/>
    <property type="molecule type" value="Genomic_DNA"/>
</dbReference>
<dbReference type="Pfam" id="PF00005">
    <property type="entry name" value="ABC_tran"/>
    <property type="match status" value="1"/>
</dbReference>
<gene>
    <name evidence="12" type="ORF">IAC80_07395</name>
</gene>
<evidence type="ECO:0000256" key="4">
    <source>
        <dbReference type="ARBA" id="ARBA00022692"/>
    </source>
</evidence>
<dbReference type="InterPro" id="IPR039421">
    <property type="entry name" value="Type_1_exporter"/>
</dbReference>
<dbReference type="SMART" id="SM00382">
    <property type="entry name" value="AAA"/>
    <property type="match status" value="1"/>
</dbReference>
<dbReference type="AlphaFoldDB" id="A0A9D1P0F1"/>
<evidence type="ECO:0000256" key="1">
    <source>
        <dbReference type="ARBA" id="ARBA00004651"/>
    </source>
</evidence>
<dbReference type="SUPFAM" id="SSF52540">
    <property type="entry name" value="P-loop containing nucleoside triphosphate hydrolases"/>
    <property type="match status" value="1"/>
</dbReference>
<dbReference type="SUPFAM" id="SSF90123">
    <property type="entry name" value="ABC transporter transmembrane region"/>
    <property type="match status" value="1"/>
</dbReference>
<keyword evidence="8 9" id="KW-0472">Membrane</keyword>
<dbReference type="InterPro" id="IPR003439">
    <property type="entry name" value="ABC_transporter-like_ATP-bd"/>
</dbReference>
<name>A0A9D1P0F1_9FIRM</name>
<accession>A0A9D1P0F1</accession>
<dbReference type="InterPro" id="IPR027417">
    <property type="entry name" value="P-loop_NTPase"/>
</dbReference>
<dbReference type="GO" id="GO:0005886">
    <property type="term" value="C:plasma membrane"/>
    <property type="evidence" value="ECO:0007669"/>
    <property type="project" value="UniProtKB-SubCell"/>
</dbReference>
<evidence type="ECO:0000259" key="11">
    <source>
        <dbReference type="PROSITE" id="PS50929"/>
    </source>
</evidence>
<feature type="transmembrane region" description="Helical" evidence="9">
    <location>
        <begin position="12"/>
        <end position="29"/>
    </location>
</feature>
<evidence type="ECO:0000256" key="8">
    <source>
        <dbReference type="ARBA" id="ARBA00023136"/>
    </source>
</evidence>
<sequence length="576" mass="64758">MTVKITDYMKKYRLYYLRGFVGMFFYVGMDLLSPMVIQRLIDDVVVAGQLALLMPLLFGLLGIGLGRAVFGYMEEFTFDWIGMTSTNQMRKDVFDHVQTLSVDFFQKHNTGELMTRLKDDVDKVCVGIGFVGMLAVEAVFHTVLVVVCMLRLSPVLTLVPLLLLPLIGFLAVRMERKLGKVYDEISDETAALNTVAEENLAGVRTVKAFAREEFELKKFRGHNRRFYELNMRQARMAGTYQPVISFIGKVLLLAVVIVGGLLVIRGEMTLGTLGAFSEYANSMIWPMEVVGWLSNDLASAFASWKKIRRIMAQEPAIQDEEHVRALKKVEGRLTFEHVGLSLDGKKILEDISFDLQPGKTLGIMGMTGAGKSMLVNLAERFYDPTEGKILLDGTDLRSLPLKQVRSSMAVVHQDVFLFSDTVRQNVRMGQKKIMKEQVVPWALKKAGALGFVSALARREETLIGERGVGLSGGQKQRISIARAMAKKAPILILDDSTSALDMEMERQIQRDLKDMEGMSKIIIAHRVSAVRSADEILILRDGRIDERGTHEELMRQKGEYYRTWCAQYGEEVKACP</sequence>
<dbReference type="PANTHER" id="PTHR43394">
    <property type="entry name" value="ATP-DEPENDENT PERMEASE MDL1, MITOCHONDRIAL"/>
    <property type="match status" value="1"/>
</dbReference>
<dbReference type="GO" id="GO:0005524">
    <property type="term" value="F:ATP binding"/>
    <property type="evidence" value="ECO:0007669"/>
    <property type="project" value="UniProtKB-KW"/>
</dbReference>
<feature type="transmembrane region" description="Helical" evidence="9">
    <location>
        <begin position="124"/>
        <end position="146"/>
    </location>
</feature>
<dbReference type="Pfam" id="PF00664">
    <property type="entry name" value="ABC_membrane"/>
    <property type="match status" value="1"/>
</dbReference>
<dbReference type="PROSITE" id="PS00211">
    <property type="entry name" value="ABC_TRANSPORTER_1"/>
    <property type="match status" value="1"/>
</dbReference>
<feature type="transmembrane region" description="Helical" evidence="9">
    <location>
        <begin position="49"/>
        <end position="70"/>
    </location>
</feature>
<dbReference type="PANTHER" id="PTHR43394:SF1">
    <property type="entry name" value="ATP-BINDING CASSETTE SUB-FAMILY B MEMBER 10, MITOCHONDRIAL"/>
    <property type="match status" value="1"/>
</dbReference>
<dbReference type="FunFam" id="3.40.50.300:FF:000221">
    <property type="entry name" value="Multidrug ABC transporter ATP-binding protein"/>
    <property type="match status" value="1"/>
</dbReference>
<evidence type="ECO:0000256" key="5">
    <source>
        <dbReference type="ARBA" id="ARBA00022741"/>
    </source>
</evidence>
<dbReference type="CDD" id="cd18542">
    <property type="entry name" value="ABC_6TM_YknU_like"/>
    <property type="match status" value="1"/>
</dbReference>
<feature type="domain" description="ABC transporter" evidence="10">
    <location>
        <begin position="333"/>
        <end position="566"/>
    </location>
</feature>
<evidence type="ECO:0000256" key="3">
    <source>
        <dbReference type="ARBA" id="ARBA00022475"/>
    </source>
</evidence>
<reference evidence="12" key="1">
    <citation type="submission" date="2020-10" db="EMBL/GenBank/DDBJ databases">
        <authorList>
            <person name="Gilroy R."/>
        </authorList>
    </citation>
    <scope>NUCLEOTIDE SEQUENCE</scope>
    <source>
        <strain evidence="12">ChiBcec6-7307</strain>
    </source>
</reference>
<feature type="transmembrane region" description="Helical" evidence="9">
    <location>
        <begin position="243"/>
        <end position="264"/>
    </location>
</feature>
<keyword evidence="7 9" id="KW-1133">Transmembrane helix</keyword>
<dbReference type="PROSITE" id="PS50893">
    <property type="entry name" value="ABC_TRANSPORTER_2"/>
    <property type="match status" value="1"/>
</dbReference>
<dbReference type="InterPro" id="IPR017871">
    <property type="entry name" value="ABC_transporter-like_CS"/>
</dbReference>
<dbReference type="InterPro" id="IPR011527">
    <property type="entry name" value="ABC1_TM_dom"/>
</dbReference>
<proteinExistence type="predicted"/>
<protein>
    <submittedName>
        <fullName evidence="12">ABC transporter ATP-binding protein</fullName>
    </submittedName>
</protein>
<dbReference type="GO" id="GO:0016887">
    <property type="term" value="F:ATP hydrolysis activity"/>
    <property type="evidence" value="ECO:0007669"/>
    <property type="project" value="InterPro"/>
</dbReference>
<dbReference type="GO" id="GO:0015421">
    <property type="term" value="F:ABC-type oligopeptide transporter activity"/>
    <property type="evidence" value="ECO:0007669"/>
    <property type="project" value="TreeGrafter"/>
</dbReference>
<evidence type="ECO:0000256" key="6">
    <source>
        <dbReference type="ARBA" id="ARBA00022840"/>
    </source>
</evidence>
<dbReference type="InterPro" id="IPR036640">
    <property type="entry name" value="ABC1_TM_sf"/>
</dbReference>
<evidence type="ECO:0000313" key="12">
    <source>
        <dbReference type="EMBL" id="HIV23751.1"/>
    </source>
</evidence>
<keyword evidence="4 9" id="KW-0812">Transmembrane</keyword>
<comment type="caution">
    <text evidence="12">The sequence shown here is derived from an EMBL/GenBank/DDBJ whole genome shotgun (WGS) entry which is preliminary data.</text>
</comment>
<evidence type="ECO:0000256" key="7">
    <source>
        <dbReference type="ARBA" id="ARBA00022989"/>
    </source>
</evidence>
<keyword evidence="3" id="KW-1003">Cell membrane</keyword>
<keyword evidence="6 12" id="KW-0067">ATP-binding</keyword>
<evidence type="ECO:0000256" key="2">
    <source>
        <dbReference type="ARBA" id="ARBA00022448"/>
    </source>
</evidence>
<dbReference type="PROSITE" id="PS50929">
    <property type="entry name" value="ABC_TM1F"/>
    <property type="match status" value="1"/>
</dbReference>
<dbReference type="InterPro" id="IPR003593">
    <property type="entry name" value="AAA+_ATPase"/>
</dbReference>
<dbReference type="Gene3D" id="3.40.50.300">
    <property type="entry name" value="P-loop containing nucleotide triphosphate hydrolases"/>
    <property type="match status" value="1"/>
</dbReference>
<dbReference type="Proteomes" id="UP000886889">
    <property type="component" value="Unassembled WGS sequence"/>
</dbReference>
<evidence type="ECO:0000256" key="9">
    <source>
        <dbReference type="SAM" id="Phobius"/>
    </source>
</evidence>
<organism evidence="12 13">
    <name type="scientific">Candidatus Merdiplasma excrementigallinarum</name>
    <dbReference type="NCBI Taxonomy" id="2840864"/>
    <lineage>
        <taxon>Bacteria</taxon>
        <taxon>Bacillati</taxon>
        <taxon>Bacillota</taxon>
        <taxon>Clostridia</taxon>
        <taxon>Lachnospirales</taxon>
        <taxon>Lachnospiraceae</taxon>
        <taxon>Lachnospiraceae incertae sedis</taxon>
        <taxon>Candidatus Merdiplasma</taxon>
    </lineage>
</organism>
<reference evidence="12" key="2">
    <citation type="journal article" date="2021" name="PeerJ">
        <title>Extensive microbial diversity within the chicken gut microbiome revealed by metagenomics and culture.</title>
        <authorList>
            <person name="Gilroy R."/>
            <person name="Ravi A."/>
            <person name="Getino M."/>
            <person name="Pursley I."/>
            <person name="Horton D.L."/>
            <person name="Alikhan N.F."/>
            <person name="Baker D."/>
            <person name="Gharbi K."/>
            <person name="Hall N."/>
            <person name="Watson M."/>
            <person name="Adriaenssens E.M."/>
            <person name="Foster-Nyarko E."/>
            <person name="Jarju S."/>
            <person name="Secka A."/>
            <person name="Antonio M."/>
            <person name="Oren A."/>
            <person name="Chaudhuri R.R."/>
            <person name="La Ragione R."/>
            <person name="Hildebrand F."/>
            <person name="Pallen M.J."/>
        </authorList>
    </citation>
    <scope>NUCLEOTIDE SEQUENCE</scope>
    <source>
        <strain evidence="12">ChiBcec6-7307</strain>
    </source>
</reference>
<comment type="subcellular location">
    <subcellularLocation>
        <location evidence="1">Cell membrane</location>
        <topology evidence="1">Multi-pass membrane protein</topology>
    </subcellularLocation>
</comment>
<evidence type="ECO:0000313" key="13">
    <source>
        <dbReference type="Proteomes" id="UP000886889"/>
    </source>
</evidence>
<keyword evidence="5" id="KW-0547">Nucleotide-binding</keyword>
<dbReference type="Gene3D" id="1.20.1560.10">
    <property type="entry name" value="ABC transporter type 1, transmembrane domain"/>
    <property type="match status" value="1"/>
</dbReference>
<evidence type="ECO:0000259" key="10">
    <source>
        <dbReference type="PROSITE" id="PS50893"/>
    </source>
</evidence>
<feature type="transmembrane region" description="Helical" evidence="9">
    <location>
        <begin position="152"/>
        <end position="172"/>
    </location>
</feature>